<accession>A0ACB9I0K1</accession>
<sequence length="141" mass="15974">MSSLNASDIHRIFKKLDRNNDGSVSVDDLQRLLKSMKLGSSLDELEYFAGKKNINFAEFEYLCNNIFPQAAGDTENDMLKSFELFDNNLDGFISCDELRNALSVLGLIDEHDGIDVDKMIKAFDVNSDGLLDFDEFKNMML</sequence>
<comment type="caution">
    <text evidence="1">The sequence shown here is derived from an EMBL/GenBank/DDBJ whole genome shotgun (WGS) entry which is preliminary data.</text>
</comment>
<organism evidence="1 2">
    <name type="scientific">Smallanthus sonchifolius</name>
    <dbReference type="NCBI Taxonomy" id="185202"/>
    <lineage>
        <taxon>Eukaryota</taxon>
        <taxon>Viridiplantae</taxon>
        <taxon>Streptophyta</taxon>
        <taxon>Embryophyta</taxon>
        <taxon>Tracheophyta</taxon>
        <taxon>Spermatophyta</taxon>
        <taxon>Magnoliopsida</taxon>
        <taxon>eudicotyledons</taxon>
        <taxon>Gunneridae</taxon>
        <taxon>Pentapetalae</taxon>
        <taxon>asterids</taxon>
        <taxon>campanulids</taxon>
        <taxon>Asterales</taxon>
        <taxon>Asteraceae</taxon>
        <taxon>Asteroideae</taxon>
        <taxon>Heliantheae alliance</taxon>
        <taxon>Millerieae</taxon>
        <taxon>Smallanthus</taxon>
    </lineage>
</organism>
<keyword evidence="2" id="KW-1185">Reference proteome</keyword>
<reference evidence="2" key="1">
    <citation type="journal article" date="2022" name="Mol. Ecol. Resour.">
        <title>The genomes of chicory, endive, great burdock and yacon provide insights into Asteraceae palaeo-polyploidization history and plant inulin production.</title>
        <authorList>
            <person name="Fan W."/>
            <person name="Wang S."/>
            <person name="Wang H."/>
            <person name="Wang A."/>
            <person name="Jiang F."/>
            <person name="Liu H."/>
            <person name="Zhao H."/>
            <person name="Xu D."/>
            <person name="Zhang Y."/>
        </authorList>
    </citation>
    <scope>NUCLEOTIDE SEQUENCE [LARGE SCALE GENOMIC DNA]</scope>
    <source>
        <strain evidence="2">cv. Yunnan</strain>
    </source>
</reference>
<dbReference type="Proteomes" id="UP001056120">
    <property type="component" value="Linkage Group LG10"/>
</dbReference>
<gene>
    <name evidence="1" type="ORF">L1987_29686</name>
</gene>
<proteinExistence type="predicted"/>
<protein>
    <submittedName>
        <fullName evidence="1">Uncharacterized protein</fullName>
    </submittedName>
</protein>
<name>A0ACB9I0K1_9ASTR</name>
<evidence type="ECO:0000313" key="2">
    <source>
        <dbReference type="Proteomes" id="UP001056120"/>
    </source>
</evidence>
<reference evidence="1 2" key="2">
    <citation type="journal article" date="2022" name="Mol. Ecol. Resour.">
        <title>The genomes of chicory, endive, great burdock and yacon provide insights into Asteraceae paleo-polyploidization history and plant inulin production.</title>
        <authorList>
            <person name="Fan W."/>
            <person name="Wang S."/>
            <person name="Wang H."/>
            <person name="Wang A."/>
            <person name="Jiang F."/>
            <person name="Liu H."/>
            <person name="Zhao H."/>
            <person name="Xu D."/>
            <person name="Zhang Y."/>
        </authorList>
    </citation>
    <scope>NUCLEOTIDE SEQUENCE [LARGE SCALE GENOMIC DNA]</scope>
    <source>
        <strain evidence="2">cv. Yunnan</strain>
        <tissue evidence="1">Leaves</tissue>
    </source>
</reference>
<evidence type="ECO:0000313" key="1">
    <source>
        <dbReference type="EMBL" id="KAI3801577.1"/>
    </source>
</evidence>
<dbReference type="EMBL" id="CM042027">
    <property type="protein sequence ID" value="KAI3801577.1"/>
    <property type="molecule type" value="Genomic_DNA"/>
</dbReference>